<evidence type="ECO:0000313" key="16">
    <source>
        <dbReference type="Proteomes" id="UP001057455"/>
    </source>
</evidence>
<evidence type="ECO:0000313" key="15">
    <source>
        <dbReference type="EMBL" id="GFE52661.1"/>
    </source>
</evidence>
<evidence type="ECO:0000256" key="10">
    <source>
        <dbReference type="ARBA" id="ARBA00049016"/>
    </source>
</evidence>
<dbReference type="GO" id="GO:0015513">
    <property type="term" value="F:high-affinity secondary active nitrite transmembrane transporter activity"/>
    <property type="evidence" value="ECO:0007669"/>
    <property type="project" value="TreeGrafter"/>
</dbReference>
<keyword evidence="7 14" id="KW-0472">Membrane</keyword>
<proteinExistence type="inferred from homology"/>
<comment type="catalytic activity">
    <reaction evidence="8">
        <text>(S)-lactate(in) + H(+)(in) = (S)-lactate(out) + H(+)(out)</text>
        <dbReference type="Rhea" id="RHEA:29415"/>
        <dbReference type="ChEBI" id="CHEBI:15378"/>
        <dbReference type="ChEBI" id="CHEBI:16651"/>
    </reaction>
</comment>
<dbReference type="InterPro" id="IPR023271">
    <property type="entry name" value="Aquaporin-like"/>
</dbReference>
<evidence type="ECO:0000256" key="2">
    <source>
        <dbReference type="ARBA" id="ARBA00004651"/>
    </source>
</evidence>
<dbReference type="Gene3D" id="1.20.1080.10">
    <property type="entry name" value="Glycerol uptake facilitator protein"/>
    <property type="match status" value="1"/>
</dbReference>
<feature type="transmembrane region" description="Helical" evidence="14">
    <location>
        <begin position="199"/>
        <end position="220"/>
    </location>
</feature>
<evidence type="ECO:0000256" key="3">
    <source>
        <dbReference type="ARBA" id="ARBA00011255"/>
    </source>
</evidence>
<sequence>MDLTSINQIRKPADAYQVAYNTGIYKITCPYYLLFLKAVMGGYFASLGGHAAMVLASYYYKEQHYAASKLAFGVIFSGALICIMFTGSDLVTSNCMNFAFLAYSRKISPLTYVARMLTSLLGNYIGAVLGALLLTTGTGFFTIGNHQPGAYLQAVYDFKTSLPFWRVMLSAIGCNSYVCMAVWSCYVTLDAGGQIMATIILITSFAVAGFEHIVANFYTLHSALFSCTETSFKVVYGSNLVPTLLGNYIGGSLIIALPLYLFYGRTHNDHHQTEAMESVTV</sequence>
<dbReference type="Proteomes" id="UP001057455">
    <property type="component" value="Unassembled WGS sequence"/>
</dbReference>
<evidence type="ECO:0000256" key="14">
    <source>
        <dbReference type="SAM" id="Phobius"/>
    </source>
</evidence>
<feature type="transmembrane region" description="Helical" evidence="14">
    <location>
        <begin position="34"/>
        <end position="58"/>
    </location>
</feature>
<evidence type="ECO:0000256" key="9">
    <source>
        <dbReference type="ARBA" id="ARBA00047693"/>
    </source>
</evidence>
<feature type="transmembrane region" description="Helical" evidence="14">
    <location>
        <begin position="240"/>
        <end position="263"/>
    </location>
</feature>
<evidence type="ECO:0000256" key="12">
    <source>
        <dbReference type="ARBA" id="ARBA00049660"/>
    </source>
</evidence>
<comment type="catalytic activity">
    <reaction evidence="11">
        <text>acetate(out) + H(+)(out) = acetate(in) + H(+)(in)</text>
        <dbReference type="Rhea" id="RHEA:71803"/>
        <dbReference type="ChEBI" id="CHEBI:15378"/>
        <dbReference type="ChEBI" id="CHEBI:30089"/>
    </reaction>
</comment>
<comment type="caution">
    <text evidence="15">The sequence shown here is derived from an EMBL/GenBank/DDBJ whole genome shotgun (WGS) entry which is preliminary data.</text>
</comment>
<feature type="transmembrane region" description="Helical" evidence="14">
    <location>
        <begin position="124"/>
        <end position="144"/>
    </location>
</feature>
<dbReference type="AlphaFoldDB" id="A0A9W5WTD0"/>
<evidence type="ECO:0000256" key="8">
    <source>
        <dbReference type="ARBA" id="ARBA00034245"/>
    </source>
</evidence>
<protein>
    <recommendedName>
        <fullName evidence="13">Formate-nitrite transporter</fullName>
    </recommendedName>
</protein>
<feature type="transmembrane region" description="Helical" evidence="14">
    <location>
        <begin position="70"/>
        <end position="103"/>
    </location>
</feature>
<accession>A0A9W5WTD0</accession>
<evidence type="ECO:0000256" key="4">
    <source>
        <dbReference type="ARBA" id="ARBA00022448"/>
    </source>
</evidence>
<evidence type="ECO:0000256" key="5">
    <source>
        <dbReference type="ARBA" id="ARBA00022692"/>
    </source>
</evidence>
<keyword evidence="16" id="KW-1185">Reference proteome</keyword>
<comment type="subcellular location">
    <subcellularLocation>
        <location evidence="2">Cell membrane</location>
        <topology evidence="2">Multi-pass membrane protein</topology>
    </subcellularLocation>
    <subcellularLocation>
        <location evidence="1">Vacuole membrane</location>
        <topology evidence="1">Multi-pass membrane protein</topology>
    </subcellularLocation>
</comment>
<dbReference type="PANTHER" id="PTHR30520">
    <property type="entry name" value="FORMATE TRANSPORTER-RELATED"/>
    <property type="match status" value="1"/>
</dbReference>
<comment type="subunit">
    <text evidence="3">Homopentamer.</text>
</comment>
<evidence type="ECO:0000256" key="7">
    <source>
        <dbReference type="ARBA" id="ARBA00023136"/>
    </source>
</evidence>
<feature type="transmembrane region" description="Helical" evidence="14">
    <location>
        <begin position="164"/>
        <end position="187"/>
    </location>
</feature>
<evidence type="ECO:0000256" key="1">
    <source>
        <dbReference type="ARBA" id="ARBA00004128"/>
    </source>
</evidence>
<keyword evidence="4" id="KW-0813">Transport</keyword>
<dbReference type="InterPro" id="IPR000292">
    <property type="entry name" value="For/NO2_transpt"/>
</dbReference>
<keyword evidence="6 14" id="KW-1133">Transmembrane helix</keyword>
<comment type="catalytic activity">
    <reaction evidence="9">
        <text>pyruvate(out) + H(+)(out) = pyruvate(in) + H(+)(in)</text>
        <dbReference type="Rhea" id="RHEA:64720"/>
        <dbReference type="ChEBI" id="CHEBI:15361"/>
        <dbReference type="ChEBI" id="CHEBI:15378"/>
    </reaction>
</comment>
<dbReference type="GO" id="GO:0005774">
    <property type="term" value="C:vacuolar membrane"/>
    <property type="evidence" value="ECO:0007669"/>
    <property type="project" value="UniProtKB-SubCell"/>
</dbReference>
<dbReference type="EMBL" id="BLIY01000001">
    <property type="protein sequence ID" value="GFE52661.1"/>
    <property type="molecule type" value="Genomic_DNA"/>
</dbReference>
<name>A0A9W5WTD0_BABOV</name>
<reference evidence="15" key="1">
    <citation type="submission" date="2019-12" db="EMBL/GenBank/DDBJ databases">
        <title>Genome sequence of Babesia ovis.</title>
        <authorList>
            <person name="Yamagishi J."/>
            <person name="Sevinc F."/>
            <person name="Xuan X."/>
        </authorList>
    </citation>
    <scope>NUCLEOTIDE SEQUENCE</scope>
    <source>
        <strain evidence="15">Selcuk</strain>
    </source>
</reference>
<comment type="catalytic activity">
    <reaction evidence="10">
        <text>formate(in) + H(+)(in) = formate(out) + H(+)(out)</text>
        <dbReference type="Rhea" id="RHEA:80887"/>
        <dbReference type="ChEBI" id="CHEBI:15378"/>
        <dbReference type="ChEBI" id="CHEBI:15740"/>
    </reaction>
</comment>
<keyword evidence="5 14" id="KW-0812">Transmembrane</keyword>
<dbReference type="OrthoDB" id="4829at2759"/>
<dbReference type="GO" id="GO:0005886">
    <property type="term" value="C:plasma membrane"/>
    <property type="evidence" value="ECO:0007669"/>
    <property type="project" value="UniProtKB-SubCell"/>
</dbReference>
<evidence type="ECO:0000256" key="13">
    <source>
        <dbReference type="ARBA" id="ARBA00049735"/>
    </source>
</evidence>
<organism evidence="15 16">
    <name type="scientific">Babesia ovis</name>
    <dbReference type="NCBI Taxonomy" id="5869"/>
    <lineage>
        <taxon>Eukaryota</taxon>
        <taxon>Sar</taxon>
        <taxon>Alveolata</taxon>
        <taxon>Apicomplexa</taxon>
        <taxon>Aconoidasida</taxon>
        <taxon>Piroplasmida</taxon>
        <taxon>Babesiidae</taxon>
        <taxon>Babesia</taxon>
    </lineage>
</organism>
<dbReference type="GO" id="GO:0015707">
    <property type="term" value="P:nitrite transport"/>
    <property type="evidence" value="ECO:0007669"/>
    <property type="project" value="TreeGrafter"/>
</dbReference>
<dbReference type="Pfam" id="PF01226">
    <property type="entry name" value="Form_Nir_trans"/>
    <property type="match status" value="1"/>
</dbReference>
<evidence type="ECO:0000256" key="11">
    <source>
        <dbReference type="ARBA" id="ARBA00049088"/>
    </source>
</evidence>
<evidence type="ECO:0000256" key="6">
    <source>
        <dbReference type="ARBA" id="ARBA00022989"/>
    </source>
</evidence>
<gene>
    <name evidence="15" type="ORF">BaOVIS_000650</name>
</gene>
<dbReference type="PANTHER" id="PTHR30520:SF6">
    <property type="entry name" value="FORMATE_NITRATE FAMILY TRANSPORTER (EUROFUNG)"/>
    <property type="match status" value="1"/>
</dbReference>
<comment type="similarity">
    <text evidence="12">Belongs to the FNT transporter (TC 1.A.16) family.</text>
</comment>